<reference evidence="3 4" key="1">
    <citation type="submission" date="2018-11" db="EMBL/GenBank/DDBJ databases">
        <title>Genome assembly of Steccherinum ochraceum LE-BIN_3174, the white-rot fungus of the Steccherinaceae family (The Residual Polyporoid clade, Polyporales, Basidiomycota).</title>
        <authorList>
            <person name="Fedorova T.V."/>
            <person name="Glazunova O.A."/>
            <person name="Landesman E.O."/>
            <person name="Moiseenko K.V."/>
            <person name="Psurtseva N.V."/>
            <person name="Savinova O.S."/>
            <person name="Shakhova N.V."/>
            <person name="Tyazhelova T.V."/>
            <person name="Vasina D.V."/>
        </authorList>
    </citation>
    <scope>NUCLEOTIDE SEQUENCE [LARGE SCALE GENOMIC DNA]</scope>
    <source>
        <strain evidence="3 4">LE-BIN_3174</strain>
    </source>
</reference>
<protein>
    <recommendedName>
        <fullName evidence="2">Peptidase C14 caspase domain-containing protein</fullName>
    </recommendedName>
</protein>
<keyword evidence="4" id="KW-1185">Reference proteome</keyword>
<dbReference type="PANTHER" id="PTHR48104">
    <property type="entry name" value="METACASPASE-4"/>
    <property type="match status" value="1"/>
</dbReference>
<accession>A0A4R0RNU6</accession>
<dbReference type="GO" id="GO:0006508">
    <property type="term" value="P:proteolysis"/>
    <property type="evidence" value="ECO:0007669"/>
    <property type="project" value="InterPro"/>
</dbReference>
<dbReference type="InterPro" id="IPR050452">
    <property type="entry name" value="Metacaspase"/>
</dbReference>
<dbReference type="Proteomes" id="UP000292702">
    <property type="component" value="Unassembled WGS sequence"/>
</dbReference>
<evidence type="ECO:0000313" key="3">
    <source>
        <dbReference type="EMBL" id="TCD65548.1"/>
    </source>
</evidence>
<evidence type="ECO:0000256" key="1">
    <source>
        <dbReference type="ARBA" id="ARBA00009005"/>
    </source>
</evidence>
<dbReference type="Gene3D" id="3.40.50.1460">
    <property type="match status" value="1"/>
</dbReference>
<dbReference type="InterPro" id="IPR011600">
    <property type="entry name" value="Pept_C14_caspase"/>
</dbReference>
<dbReference type="AlphaFoldDB" id="A0A4R0RNU6"/>
<evidence type="ECO:0000259" key="2">
    <source>
        <dbReference type="Pfam" id="PF00656"/>
    </source>
</evidence>
<gene>
    <name evidence="3" type="ORF">EIP91_002512</name>
</gene>
<dbReference type="GO" id="GO:0005737">
    <property type="term" value="C:cytoplasm"/>
    <property type="evidence" value="ECO:0007669"/>
    <property type="project" value="TreeGrafter"/>
</dbReference>
<comment type="caution">
    <text evidence="3">The sequence shown here is derived from an EMBL/GenBank/DDBJ whole genome shotgun (WGS) entry which is preliminary data.</text>
</comment>
<organism evidence="3 4">
    <name type="scientific">Steccherinum ochraceum</name>
    <dbReference type="NCBI Taxonomy" id="92696"/>
    <lineage>
        <taxon>Eukaryota</taxon>
        <taxon>Fungi</taxon>
        <taxon>Dikarya</taxon>
        <taxon>Basidiomycota</taxon>
        <taxon>Agaricomycotina</taxon>
        <taxon>Agaricomycetes</taxon>
        <taxon>Polyporales</taxon>
        <taxon>Steccherinaceae</taxon>
        <taxon>Steccherinum</taxon>
    </lineage>
</organism>
<name>A0A4R0RNU6_9APHY</name>
<comment type="similarity">
    <text evidence="1">Belongs to the peptidase C14B family.</text>
</comment>
<feature type="domain" description="Peptidase C14 caspase" evidence="2">
    <location>
        <begin position="6"/>
        <end position="304"/>
    </location>
</feature>
<dbReference type="PANTHER" id="PTHR48104:SF30">
    <property type="entry name" value="METACASPASE-1"/>
    <property type="match status" value="1"/>
</dbReference>
<evidence type="ECO:0000313" key="4">
    <source>
        <dbReference type="Proteomes" id="UP000292702"/>
    </source>
</evidence>
<dbReference type="EMBL" id="RWJN01000175">
    <property type="protein sequence ID" value="TCD65548.1"/>
    <property type="molecule type" value="Genomic_DNA"/>
</dbReference>
<sequence length="702" mass="77751">MPPAIWALLVSIEQYADLSWPKVKGASKDTSRMKAYLTSLHQTAPCSHILTLQNEHATREGIISSFRRHLIENEEIKNGDALIFCFSGHGSRSVAPKGWAVSEVLAKDGERNEDEEPMLEMIIPYDEGTLDAQGQPVCGIPDRTLGILLDLASARHGDNITVVLDACHSGHGTRSSSDEGVNPFQTRGLDPSFVTPLRSDVDDHIYALESPHAQNQQRSARKAFTARRAKSHVLLAACGQHEEALGDDKGGLLTTFLLRALQNPNIHPRTYSEVMKAACKELDKLRAKYPMFIKQRPQCEGVTRDRLVFEDTMADRRLFRCKREAGGACRIEAGEVQGVAVGTVFELYDMSDDLRKSSAGLGTAVAKDVFPTYCLAEMAKGVRLVGTYHTALVLQEAYKLRYSVVDRAEGSKEGRQVLELLETSLAGASVEFASVLTREDPGAQDVDLVLEIDGQDEGGITFCRKDVHLRDLTSSSPRLAASDVQEADFPAILNAIARFNFYLAQDSRVKPYAAEVDLEFHLLEPDPLCDYYDDGPLTSARALQKTILFKNDEAHITDSETDDYAFVLRNNTSTALFPHIIYFDPGTYQIESWYTPFEADKPTLPPYSSLQIGASPEHSQPFTFFVRDGENIDTSFIKVFLLESEASMEFMDQPPVIGCDEEGVSYIKAGTRDSVSEPGIDVPPRKGGWDSLTRKITVVRRD</sequence>
<proteinExistence type="inferred from homology"/>
<dbReference type="GO" id="GO:0004197">
    <property type="term" value="F:cysteine-type endopeptidase activity"/>
    <property type="evidence" value="ECO:0007669"/>
    <property type="project" value="InterPro"/>
</dbReference>
<dbReference type="OrthoDB" id="3223806at2759"/>
<dbReference type="Pfam" id="PF00656">
    <property type="entry name" value="Peptidase_C14"/>
    <property type="match status" value="1"/>
</dbReference>